<dbReference type="EMBL" id="CAJNBJ010000001">
    <property type="protein sequence ID" value="CAE6711304.1"/>
    <property type="molecule type" value="Genomic_DNA"/>
</dbReference>
<comment type="caution">
    <text evidence="1">The sequence shown here is derived from an EMBL/GenBank/DDBJ whole genome shotgun (WGS) entry which is preliminary data.</text>
</comment>
<protein>
    <submittedName>
        <fullName evidence="1">Uncharacterized protein</fullName>
    </submittedName>
</protein>
<organism evidence="1 2">
    <name type="scientific">Nitrospira defluvii</name>
    <dbReference type="NCBI Taxonomy" id="330214"/>
    <lineage>
        <taxon>Bacteria</taxon>
        <taxon>Pseudomonadati</taxon>
        <taxon>Nitrospirota</taxon>
        <taxon>Nitrospiria</taxon>
        <taxon>Nitrospirales</taxon>
        <taxon>Nitrospiraceae</taxon>
        <taxon>Nitrospira</taxon>
    </lineage>
</organism>
<dbReference type="Proteomes" id="UP000675880">
    <property type="component" value="Unassembled WGS sequence"/>
</dbReference>
<keyword evidence="2" id="KW-1185">Reference proteome</keyword>
<evidence type="ECO:0000313" key="1">
    <source>
        <dbReference type="EMBL" id="CAE6711304.1"/>
    </source>
</evidence>
<proteinExistence type="predicted"/>
<accession>A0ABM8QRG3</accession>
<name>A0ABM8QRG3_9BACT</name>
<gene>
    <name evidence="1" type="ORF">NSPZN2_11229</name>
</gene>
<sequence length="90" mass="9565">MTTRKTLYLLRQPIQDPSQSLLPSPEDTHAAGTASLVLLELAVGSTPSFPGPVYVLSPESETSGSPGSKSVISYRDLVTLIAEHETTIVL</sequence>
<evidence type="ECO:0000313" key="2">
    <source>
        <dbReference type="Proteomes" id="UP000675880"/>
    </source>
</evidence>
<reference evidence="1 2" key="1">
    <citation type="submission" date="2021-02" db="EMBL/GenBank/DDBJ databases">
        <authorList>
            <person name="Han P."/>
        </authorList>
    </citation>
    <scope>NUCLEOTIDE SEQUENCE [LARGE SCALE GENOMIC DNA]</scope>
    <source>
        <strain evidence="1">Candidatus Nitrospira sp. ZN2</strain>
    </source>
</reference>
<dbReference type="RefSeq" id="WP_213041000.1">
    <property type="nucleotide sequence ID" value="NZ_CAJNBJ010000001.1"/>
</dbReference>